<dbReference type="PANTHER" id="PTHR10643:SF2">
    <property type="entry name" value="KINETOCHORE PROTEIN NDC80 HOMOLOG"/>
    <property type="match status" value="1"/>
</dbReference>
<feature type="coiled-coil region" evidence="11">
    <location>
        <begin position="467"/>
        <end position="515"/>
    </location>
</feature>
<comment type="caution">
    <text evidence="15">The sequence shown here is derived from an EMBL/GenBank/DDBJ whole genome shotgun (WGS) entry which is preliminary data.</text>
</comment>
<dbReference type="EMBL" id="ASPP01013001">
    <property type="protein sequence ID" value="ETO20045.1"/>
    <property type="molecule type" value="Genomic_DNA"/>
</dbReference>
<evidence type="ECO:0000313" key="16">
    <source>
        <dbReference type="Proteomes" id="UP000023152"/>
    </source>
</evidence>
<evidence type="ECO:0000256" key="10">
    <source>
        <dbReference type="RuleBase" id="RU368072"/>
    </source>
</evidence>
<keyword evidence="9 10" id="KW-0137">Centromere</keyword>
<dbReference type="InterPro" id="IPR038273">
    <property type="entry name" value="Ndc80_sf"/>
</dbReference>
<keyword evidence="13" id="KW-0812">Transmembrane</keyword>
<evidence type="ECO:0000256" key="7">
    <source>
        <dbReference type="ARBA" id="ARBA00023242"/>
    </source>
</evidence>
<dbReference type="GO" id="GO:0005634">
    <property type="term" value="C:nucleus"/>
    <property type="evidence" value="ECO:0007669"/>
    <property type="project" value="UniProtKB-SubCell"/>
</dbReference>
<proteinExistence type="inferred from homology"/>
<dbReference type="InterPro" id="IPR055260">
    <property type="entry name" value="Ndc80_CH"/>
</dbReference>
<feature type="transmembrane region" description="Helical" evidence="13">
    <location>
        <begin position="334"/>
        <end position="351"/>
    </location>
</feature>
<evidence type="ECO:0000256" key="13">
    <source>
        <dbReference type="SAM" id="Phobius"/>
    </source>
</evidence>
<evidence type="ECO:0000256" key="4">
    <source>
        <dbReference type="ARBA" id="ARBA00022776"/>
    </source>
</evidence>
<dbReference type="Pfam" id="PF03801">
    <property type="entry name" value="Ndc80_HEC"/>
    <property type="match status" value="1"/>
</dbReference>
<comment type="function">
    <text evidence="10">Acts as a component of the essential kinetochore-associated NDC80 complex, which is required for chromosome segregation and spindle checkpoint activity.</text>
</comment>
<keyword evidence="3 10" id="KW-0132">Cell division</keyword>
<dbReference type="AlphaFoldDB" id="X6N198"/>
<evidence type="ECO:0000256" key="8">
    <source>
        <dbReference type="ARBA" id="ARBA00023306"/>
    </source>
</evidence>
<evidence type="ECO:0000256" key="9">
    <source>
        <dbReference type="ARBA" id="ARBA00023328"/>
    </source>
</evidence>
<keyword evidence="16" id="KW-1185">Reference proteome</keyword>
<keyword evidence="13" id="KW-0472">Membrane</keyword>
<keyword evidence="4 10" id="KW-0498">Mitosis</keyword>
<dbReference type="PANTHER" id="PTHR10643">
    <property type="entry name" value="KINETOCHORE PROTEIN NDC80"/>
    <property type="match status" value="1"/>
</dbReference>
<organism evidence="15 16">
    <name type="scientific">Reticulomyxa filosa</name>
    <dbReference type="NCBI Taxonomy" id="46433"/>
    <lineage>
        <taxon>Eukaryota</taxon>
        <taxon>Sar</taxon>
        <taxon>Rhizaria</taxon>
        <taxon>Retaria</taxon>
        <taxon>Foraminifera</taxon>
        <taxon>Monothalamids</taxon>
        <taxon>Reticulomyxidae</taxon>
        <taxon>Reticulomyxa</taxon>
    </lineage>
</organism>
<evidence type="ECO:0000256" key="2">
    <source>
        <dbReference type="ARBA" id="ARBA00022454"/>
    </source>
</evidence>
<evidence type="ECO:0000256" key="11">
    <source>
        <dbReference type="SAM" id="Coils"/>
    </source>
</evidence>
<keyword evidence="5 10" id="KW-0995">Kinetochore</keyword>
<dbReference type="OMA" id="CERYSEE"/>
<comment type="similarity">
    <text evidence="1 10">Belongs to the NDC80/HEC1 family.</text>
</comment>
<comment type="subcellular location">
    <subcellularLocation>
        <location evidence="10">Chromosome</location>
        <location evidence="10">Centromere</location>
        <location evidence="10">Kinetochore</location>
    </subcellularLocation>
    <subcellularLocation>
        <location evidence="10">Nucleus</location>
    </subcellularLocation>
</comment>
<accession>X6N198</accession>
<evidence type="ECO:0000256" key="5">
    <source>
        <dbReference type="ARBA" id="ARBA00022838"/>
    </source>
</evidence>
<feature type="region of interest" description="Disordered" evidence="12">
    <location>
        <begin position="143"/>
        <end position="170"/>
    </location>
</feature>
<dbReference type="GO" id="GO:0051315">
    <property type="term" value="P:attachment of mitotic spindle microtubules to kinetochore"/>
    <property type="evidence" value="ECO:0007669"/>
    <property type="project" value="UniProtKB-UniRule"/>
</dbReference>
<evidence type="ECO:0000256" key="12">
    <source>
        <dbReference type="SAM" id="MobiDB-lite"/>
    </source>
</evidence>
<reference evidence="15 16" key="1">
    <citation type="journal article" date="2013" name="Curr. Biol.">
        <title>The Genome of the Foraminiferan Reticulomyxa filosa.</title>
        <authorList>
            <person name="Glockner G."/>
            <person name="Hulsmann N."/>
            <person name="Schleicher M."/>
            <person name="Noegel A.A."/>
            <person name="Eichinger L."/>
            <person name="Gallinger C."/>
            <person name="Pawlowski J."/>
            <person name="Sierra R."/>
            <person name="Euteneuer U."/>
            <person name="Pillet L."/>
            <person name="Moustafa A."/>
            <person name="Platzer M."/>
            <person name="Groth M."/>
            <person name="Szafranski K."/>
            <person name="Schliwa M."/>
        </authorList>
    </citation>
    <scope>NUCLEOTIDE SEQUENCE [LARGE SCALE GENOMIC DNA]</scope>
</reference>
<name>X6N198_RETFI</name>
<evidence type="ECO:0000259" key="14">
    <source>
        <dbReference type="Pfam" id="PF03801"/>
    </source>
</evidence>
<gene>
    <name evidence="15" type="ORF">RFI_17170</name>
</gene>
<feature type="non-terminal residue" evidence="15">
    <location>
        <position position="1"/>
    </location>
</feature>
<dbReference type="GO" id="GO:0051301">
    <property type="term" value="P:cell division"/>
    <property type="evidence" value="ECO:0007669"/>
    <property type="project" value="UniProtKB-UniRule"/>
</dbReference>
<dbReference type="InterPro" id="IPR005550">
    <property type="entry name" value="Kinetochore_Ndc80"/>
</dbReference>
<feature type="domain" description="Kinetochore protein Ndc80 CH" evidence="14">
    <location>
        <begin position="7"/>
        <end position="138"/>
    </location>
</feature>
<protein>
    <recommendedName>
        <fullName evidence="10">Kinetochore protein NDC80</fullName>
    </recommendedName>
</protein>
<keyword evidence="7 10" id="KW-0539">Nucleus</keyword>
<evidence type="ECO:0000256" key="6">
    <source>
        <dbReference type="ARBA" id="ARBA00023054"/>
    </source>
</evidence>
<dbReference type="GO" id="GO:0031262">
    <property type="term" value="C:Ndc80 complex"/>
    <property type="evidence" value="ECO:0007669"/>
    <property type="project" value="UniProtKB-UniRule"/>
</dbReference>
<dbReference type="OrthoDB" id="7459479at2759"/>
<dbReference type="Gene3D" id="1.10.418.30">
    <property type="entry name" value="Ncd80 complex, Ncd80 subunit"/>
    <property type="match status" value="1"/>
</dbReference>
<feature type="coiled-coil region" evidence="11">
    <location>
        <begin position="214"/>
        <end position="310"/>
    </location>
</feature>
<evidence type="ECO:0000256" key="3">
    <source>
        <dbReference type="ARBA" id="ARBA00022618"/>
    </source>
</evidence>
<keyword evidence="6 11" id="KW-0175">Coiled coil</keyword>
<feature type="compositionally biased region" description="Basic and acidic residues" evidence="12">
    <location>
        <begin position="155"/>
        <end position="170"/>
    </location>
</feature>
<evidence type="ECO:0000313" key="15">
    <source>
        <dbReference type="EMBL" id="ETO20045.1"/>
    </source>
</evidence>
<comment type="subunit">
    <text evidence="10">Component of the NDC80 complex.</text>
</comment>
<keyword evidence="13" id="KW-1133">Transmembrane helix</keyword>
<sequence>KKKKKKNSNRRLSVYNKASTITADPRPIKDKAFIKNSTKVVLDYLIAHNYDRTPISHALLDPPTSKLFVAVIEFLFQQIDPTFVMKKLEEDIPLYLARVRYPFRIPKGTLASPGSPHAWPSLLAALVWLVEMLKLAEAVDFDPAKENEDPNSNKAVKDEGADKDKEKDGEWKMSIDSDRAILEWFSNLYSSWLSGEEDSDSIDRIIQGRFQAKEEESRANIQAYAKANEQLKAEIQKLNTFSTVTELNAKKIELERERVSHREHLEAMQVYKAKLIEKQSSCSAMLQELRSKLDRDKKNLEELKHVLANQSTSPEELERMRQTEEMLRTATDKISWVGFFFFFFFFFVLLNKKKKKKKYVRKAIYTKGHELRDLYGKLNKRVEDYNAMIQRANGQYASNSKIKETDILIFGFKKKKKTIQYNKTQFAEEVLRNDKKELTNNLKLVAEWNARVKTLTEDNISVNNEQLLAIRAALEGLEEQVQKEKLDQKRCKERTEKEAHELEKLKKLMTELEDVSWKEVLNIEFTTLGNDNAKSATDIEDLERKIAERIREFCVTTEEKREKFYCPFAKRKQNIHYKRKEKIKQECERYSEEGMKIVLETIEAITTHQKCKREQILEIKRLSLQRRQETCCYEIKEPNDTFLFTIKKF</sequence>
<keyword evidence="2 10" id="KW-0158">Chromosome</keyword>
<dbReference type="Proteomes" id="UP000023152">
    <property type="component" value="Unassembled WGS sequence"/>
</dbReference>
<keyword evidence="8 10" id="KW-0131">Cell cycle</keyword>
<evidence type="ECO:0000256" key="1">
    <source>
        <dbReference type="ARBA" id="ARBA00007050"/>
    </source>
</evidence>